<name>A0A1H8DLG2_STIAU</name>
<dbReference type="AlphaFoldDB" id="A0A1H8DLG2"/>
<dbReference type="EMBL" id="FOAP01000030">
    <property type="protein sequence ID" value="SEN07614.1"/>
    <property type="molecule type" value="Genomic_DNA"/>
</dbReference>
<feature type="transmembrane region" description="Helical" evidence="5">
    <location>
        <begin position="36"/>
        <end position="60"/>
    </location>
</feature>
<evidence type="ECO:0000256" key="4">
    <source>
        <dbReference type="ARBA" id="ARBA00023136"/>
    </source>
</evidence>
<evidence type="ECO:0000256" key="3">
    <source>
        <dbReference type="ARBA" id="ARBA00022989"/>
    </source>
</evidence>
<dbReference type="GO" id="GO:0016020">
    <property type="term" value="C:membrane"/>
    <property type="evidence" value="ECO:0007669"/>
    <property type="project" value="UniProtKB-SubCell"/>
</dbReference>
<sequence>MLGARMAFSPSPSLDVATPERVALRLPVAGIGYRCLAWLIDAAILFFFWVIAYFVFSLLVSDVLGAFRALSGLGQTLLAVGVFATQWLYWTAAEVLLGGQTPGKRLTGIRVVRSDGSPVGVYESAVRNLLRAVDFLPLFYATGCITMLFTPQHRRLGDLLAGTLLVREERFDLDRYTAPAATTSAAVPREAVAPGAGALAPHEVDLILDFLERTPWLEPEARLRLGARLVERFGGLDEAGRAQVLASPQALEGFLRARAQAVS</sequence>
<dbReference type="InterPro" id="IPR010432">
    <property type="entry name" value="RDD"/>
</dbReference>
<evidence type="ECO:0000256" key="2">
    <source>
        <dbReference type="ARBA" id="ARBA00022692"/>
    </source>
</evidence>
<feature type="domain" description="RDD" evidence="6">
    <location>
        <begin position="28"/>
        <end position="162"/>
    </location>
</feature>
<protein>
    <submittedName>
        <fullName evidence="7">Uncharacterized membrane protein YckC, RDD family</fullName>
    </submittedName>
</protein>
<accession>A0A1H8DLG2</accession>
<keyword evidence="2 5" id="KW-0812">Transmembrane</keyword>
<dbReference type="Pfam" id="PF06271">
    <property type="entry name" value="RDD"/>
    <property type="match status" value="1"/>
</dbReference>
<evidence type="ECO:0000256" key="1">
    <source>
        <dbReference type="ARBA" id="ARBA00004141"/>
    </source>
</evidence>
<evidence type="ECO:0000313" key="7">
    <source>
        <dbReference type="EMBL" id="SEN07614.1"/>
    </source>
</evidence>
<dbReference type="PANTHER" id="PTHR38480">
    <property type="entry name" value="SLR0254 PROTEIN"/>
    <property type="match status" value="1"/>
</dbReference>
<evidence type="ECO:0000259" key="6">
    <source>
        <dbReference type="Pfam" id="PF06271"/>
    </source>
</evidence>
<proteinExistence type="predicted"/>
<evidence type="ECO:0000256" key="5">
    <source>
        <dbReference type="SAM" id="Phobius"/>
    </source>
</evidence>
<reference evidence="8" key="1">
    <citation type="submission" date="2016-10" db="EMBL/GenBank/DDBJ databases">
        <authorList>
            <person name="Varghese N."/>
            <person name="Submissions S."/>
        </authorList>
    </citation>
    <scope>NUCLEOTIDE SEQUENCE [LARGE SCALE GENOMIC DNA]</scope>
    <source>
        <strain evidence="8">DSM 17044</strain>
    </source>
</reference>
<keyword evidence="3 5" id="KW-1133">Transmembrane helix</keyword>
<keyword evidence="8" id="KW-1185">Reference proteome</keyword>
<evidence type="ECO:0000313" key="8">
    <source>
        <dbReference type="Proteomes" id="UP000182719"/>
    </source>
</evidence>
<dbReference type="PANTHER" id="PTHR38480:SF1">
    <property type="entry name" value="SLR0254 PROTEIN"/>
    <property type="match status" value="1"/>
</dbReference>
<keyword evidence="4 5" id="KW-0472">Membrane</keyword>
<organism evidence="7 8">
    <name type="scientific">Stigmatella aurantiaca</name>
    <dbReference type="NCBI Taxonomy" id="41"/>
    <lineage>
        <taxon>Bacteria</taxon>
        <taxon>Pseudomonadati</taxon>
        <taxon>Myxococcota</taxon>
        <taxon>Myxococcia</taxon>
        <taxon>Myxococcales</taxon>
        <taxon>Cystobacterineae</taxon>
        <taxon>Archangiaceae</taxon>
        <taxon>Stigmatella</taxon>
    </lineage>
</organism>
<feature type="transmembrane region" description="Helical" evidence="5">
    <location>
        <begin position="72"/>
        <end position="90"/>
    </location>
</feature>
<dbReference type="Proteomes" id="UP000182719">
    <property type="component" value="Unassembled WGS sequence"/>
</dbReference>
<comment type="subcellular location">
    <subcellularLocation>
        <location evidence="1">Membrane</location>
        <topology evidence="1">Multi-pass membrane protein</topology>
    </subcellularLocation>
</comment>
<gene>
    <name evidence="7" type="ORF">SAMN05444354_13018</name>
</gene>